<keyword evidence="4" id="KW-1185">Reference proteome</keyword>
<sequence length="1240" mass="140165">MKSLEVLLDGSSNLKKVIFKRNKMNGECMEMLANILKKNVVVKEIMFSESRIGSYGASLCASGLKVNTCLEDLQIRDDTIGSKGAEELSKMIEANSTLKKLTIFDSSSVIAAPLISAVLARNRSTEVHVWSRGSDNDDSSKIVEFTPESSMLRIYRINVSGACRVACALGWNTTVKSLDLTGVYLKSRWARDFRWVLEQNRTLKEVNLSKTRLKNKGVVYVAAGLFKNKSLEILHLHDNRFNGVGVEHLLCPLTRFSSLQMQANITLKSLIFGGKRTKIGRDGLISILQMLGCKGVDGDLVLNSIMETLQVNPWIEEIDLARTPLQISGKADVIHQKIGQNENTGQEVEVDLLKDMPMTAPKSCRVFICGQEFAGKTTLCNSISQNFTSSKVAYIEQVKTLVNPIEQAIRTSGIKVKTLKDEDTKYSIWNLGGQHESFSFHDIMFPGHGSAYFVIVSSLFLKPNNREPKPPSELEQDLQYWLRFIVSNSKKAGQQCILPNVTVVLTHHDKIDQSSLNFQNIVNVVQNLRDKFQGYVDFYPTVFTVDARSSAYVNKLTHHLRKTSKTILQRVPRVYELCNDLVTILSGWRSENDDKRIMKWEEFSNLCQVKVPSLRVQSRNDNILMKVEMRRKAVATCLHQIGEVIYFEELGFLILDFEWFFGEVVGQLVKLNVRKSSINDGVSGGFVSRKELEKILRGSLQSQIPGMGSKVFENLNATDLMNIMLKLELCYKQDPSDHGSLLLIPSLLEDSRTRTPRWQLIRSDSVFVGRHLECQDSSPMFLTPGFFPRLQVHLHSKIIGLQTQHGATYTLEKSLISITIHGVHIRIELGGHLGYHLDVLACSSKNISDTLKLFRDLIYPSIQSLCQGVMLTENIIRPQCVKNLTPPRYRKTQSVPLVQLKHALLSVPADDMYDYQHTWTPVSDSGRPILTAGFDFARDLLSDDDFKEVLNGRYHDLYNLALELQVPLENTTVQENETKIVDPSLTGIAKGVEEVIQRLKIIENEIRDLKHEIQGLRYYEHRLLTELHRKVNYLTNYNVQIEERKVPNLFYFVKTENYSRRLVTNIFSGMTALRLHMLCEFRGEMHVVDDQMGCEMMQIDNQAVTSLAPYMGGFMKLLTFALKIGAHVATGMGNLIPDLSKAVASLTENPLVYGAAGVGVVGAVAAARQSRGRSRDVQQDMKAAQQWIVDFLREKGCSSGKDIAETFGLWRVRYRDDGQVAWICRRHMYTRANEIVEVPM</sequence>
<feature type="domain" description="C-terminal of Roc COR-B" evidence="2">
    <location>
        <begin position="770"/>
        <end position="904"/>
    </location>
</feature>
<gene>
    <name evidence="3" type="ORF">CTI12_AA215020</name>
</gene>
<dbReference type="InterPro" id="IPR057263">
    <property type="entry name" value="COR-B"/>
</dbReference>
<dbReference type="OrthoDB" id="537968at2759"/>
<evidence type="ECO:0000313" key="3">
    <source>
        <dbReference type="EMBL" id="PWA78460.1"/>
    </source>
</evidence>
<evidence type="ECO:0000313" key="4">
    <source>
        <dbReference type="Proteomes" id="UP000245207"/>
    </source>
</evidence>
<dbReference type="Pfam" id="PF13516">
    <property type="entry name" value="LRR_6"/>
    <property type="match status" value="1"/>
</dbReference>
<proteinExistence type="predicted"/>
<dbReference type="Pfam" id="PF25497">
    <property type="entry name" value="COR-B"/>
    <property type="match status" value="1"/>
</dbReference>
<dbReference type="InterPro" id="IPR027417">
    <property type="entry name" value="P-loop_NTPase"/>
</dbReference>
<evidence type="ECO:0000259" key="2">
    <source>
        <dbReference type="Pfam" id="PF25497"/>
    </source>
</evidence>
<dbReference type="Gene3D" id="3.40.50.300">
    <property type="entry name" value="P-loop containing nucleotide triphosphate hydrolases"/>
    <property type="match status" value="1"/>
</dbReference>
<dbReference type="SMART" id="SM00368">
    <property type="entry name" value="LRR_RI"/>
    <property type="match status" value="3"/>
</dbReference>
<dbReference type="InterPro" id="IPR001611">
    <property type="entry name" value="Leu-rich_rpt"/>
</dbReference>
<comment type="caution">
    <text evidence="3">The sequence shown here is derived from an EMBL/GenBank/DDBJ whole genome shotgun (WGS) entry which is preliminary data.</text>
</comment>
<dbReference type="STRING" id="35608.A0A2U1NYF5"/>
<evidence type="ECO:0000256" key="1">
    <source>
        <dbReference type="ARBA" id="ARBA00022737"/>
    </source>
</evidence>
<protein>
    <submittedName>
        <fullName evidence="3">Protein TORNADO 1</fullName>
    </submittedName>
</protein>
<dbReference type="PANTHER" id="PTHR47679">
    <property type="entry name" value="PROTEIN TORNADO 1"/>
    <property type="match status" value="1"/>
</dbReference>
<name>A0A2U1NYF5_ARTAN</name>
<dbReference type="InterPro" id="IPR032675">
    <property type="entry name" value="LRR_dom_sf"/>
</dbReference>
<dbReference type="Gene3D" id="3.80.10.10">
    <property type="entry name" value="Ribonuclease Inhibitor"/>
    <property type="match status" value="2"/>
</dbReference>
<dbReference type="AlphaFoldDB" id="A0A2U1NYF5"/>
<dbReference type="EMBL" id="PKPP01001986">
    <property type="protein sequence ID" value="PWA78460.1"/>
    <property type="molecule type" value="Genomic_DNA"/>
</dbReference>
<organism evidence="3 4">
    <name type="scientific">Artemisia annua</name>
    <name type="common">Sweet wormwood</name>
    <dbReference type="NCBI Taxonomy" id="35608"/>
    <lineage>
        <taxon>Eukaryota</taxon>
        <taxon>Viridiplantae</taxon>
        <taxon>Streptophyta</taxon>
        <taxon>Embryophyta</taxon>
        <taxon>Tracheophyta</taxon>
        <taxon>Spermatophyta</taxon>
        <taxon>Magnoliopsida</taxon>
        <taxon>eudicotyledons</taxon>
        <taxon>Gunneridae</taxon>
        <taxon>Pentapetalae</taxon>
        <taxon>asterids</taxon>
        <taxon>campanulids</taxon>
        <taxon>Asterales</taxon>
        <taxon>Asteraceae</taxon>
        <taxon>Asteroideae</taxon>
        <taxon>Anthemideae</taxon>
        <taxon>Artemisiinae</taxon>
        <taxon>Artemisia</taxon>
    </lineage>
</organism>
<dbReference type="Proteomes" id="UP000245207">
    <property type="component" value="Unassembled WGS sequence"/>
</dbReference>
<reference evidence="3 4" key="1">
    <citation type="journal article" date="2018" name="Mol. Plant">
        <title>The genome of Artemisia annua provides insight into the evolution of Asteraceae family and artemisinin biosynthesis.</title>
        <authorList>
            <person name="Shen Q."/>
            <person name="Zhang L."/>
            <person name="Liao Z."/>
            <person name="Wang S."/>
            <person name="Yan T."/>
            <person name="Shi P."/>
            <person name="Liu M."/>
            <person name="Fu X."/>
            <person name="Pan Q."/>
            <person name="Wang Y."/>
            <person name="Lv Z."/>
            <person name="Lu X."/>
            <person name="Zhang F."/>
            <person name="Jiang W."/>
            <person name="Ma Y."/>
            <person name="Chen M."/>
            <person name="Hao X."/>
            <person name="Li L."/>
            <person name="Tang Y."/>
            <person name="Lv G."/>
            <person name="Zhou Y."/>
            <person name="Sun X."/>
            <person name="Brodelius P.E."/>
            <person name="Rose J.K.C."/>
            <person name="Tang K."/>
        </authorList>
    </citation>
    <scope>NUCLEOTIDE SEQUENCE [LARGE SCALE GENOMIC DNA]</scope>
    <source>
        <strain evidence="4">cv. Huhao1</strain>
        <tissue evidence="3">Leaf</tissue>
    </source>
</reference>
<dbReference type="PANTHER" id="PTHR47679:SF1">
    <property type="entry name" value="PROTEIN TORNADO 1"/>
    <property type="match status" value="1"/>
</dbReference>
<accession>A0A2U1NYF5</accession>
<keyword evidence="1" id="KW-0677">Repeat</keyword>
<dbReference type="SUPFAM" id="SSF52047">
    <property type="entry name" value="RNI-like"/>
    <property type="match status" value="1"/>
</dbReference>
<dbReference type="SUPFAM" id="SSF52540">
    <property type="entry name" value="P-loop containing nucleoside triphosphate hydrolases"/>
    <property type="match status" value="1"/>
</dbReference>